<keyword evidence="2" id="KW-1185">Reference proteome</keyword>
<evidence type="ECO:0000256" key="1">
    <source>
        <dbReference type="SAM" id="MobiDB-lite"/>
    </source>
</evidence>
<dbReference type="AlphaFoldDB" id="A0A7I4YK80"/>
<evidence type="ECO:0000313" key="2">
    <source>
        <dbReference type="Proteomes" id="UP000025227"/>
    </source>
</evidence>
<sequence length="144" mass="15950">MCSVNLVSGSTYPELVPISPGASSDDTEFCDGQTNKQTNRQTDKQTNRQTDTPNLWFIYSKDSGTCPAPRGRGSAELICALLILCQAPPIPNLSRSLQALLQMIPNFVTDKQTNRQTDKQTNRQTDKQTHQTCGLYIVRIAAFL</sequence>
<reference evidence="3" key="1">
    <citation type="submission" date="2020-12" db="UniProtKB">
        <authorList>
            <consortium name="WormBaseParasite"/>
        </authorList>
    </citation>
    <scope>IDENTIFICATION</scope>
    <source>
        <strain evidence="3">MHco3</strain>
    </source>
</reference>
<proteinExistence type="predicted"/>
<dbReference type="Proteomes" id="UP000025227">
    <property type="component" value="Unplaced"/>
</dbReference>
<accession>A0A7I4YK80</accession>
<name>A0A7I4YK80_HAECO</name>
<evidence type="ECO:0000313" key="3">
    <source>
        <dbReference type="WBParaSite" id="HCON_00107050-00001"/>
    </source>
</evidence>
<organism evidence="2 3">
    <name type="scientific">Haemonchus contortus</name>
    <name type="common">Barber pole worm</name>
    <dbReference type="NCBI Taxonomy" id="6289"/>
    <lineage>
        <taxon>Eukaryota</taxon>
        <taxon>Metazoa</taxon>
        <taxon>Ecdysozoa</taxon>
        <taxon>Nematoda</taxon>
        <taxon>Chromadorea</taxon>
        <taxon>Rhabditida</taxon>
        <taxon>Rhabditina</taxon>
        <taxon>Rhabditomorpha</taxon>
        <taxon>Strongyloidea</taxon>
        <taxon>Trichostrongylidae</taxon>
        <taxon>Haemonchus</taxon>
    </lineage>
</organism>
<protein>
    <submittedName>
        <fullName evidence="3">Uncharacterized protein</fullName>
    </submittedName>
</protein>
<dbReference type="WBParaSite" id="HCON_00107050-00001">
    <property type="protein sequence ID" value="HCON_00107050-00001"/>
    <property type="gene ID" value="HCON_00107050"/>
</dbReference>
<feature type="region of interest" description="Disordered" evidence="1">
    <location>
        <begin position="15"/>
        <end position="52"/>
    </location>
</feature>